<sequence length="385" mass="43432">MISAFVTVFIFTLIFWFIFFKKKWIKYTFAWGGFYIFFCAHVLFIFIIGLRFATPYSTEAKVVQHTIQLVPRLTEPTMVTQVFVQPDVPVKKGQPLFEFDKRPYEFKVTQLEAQLAQAKQDVKIMAADVTVAQQKLAKEESESTFAKYQQNQSTNLALSGAGADEDAQRSNNTVKKNEAAIKQAKAELERARLQLNSNINGVNTKVAEIEAQLKEAQYYLENTTMYAPEDGRIINLQVRPGMVAGDYRIGAIASFICDADPYFLANFFQENIKYVEAGQPVEIALDLYPGQIFTGKVEAVWKANASGQLLPSGFIPNFHAVSPDNPQSQFAVKIMFDGEDQSLFPIGTQGTCAIYTNGMTGSWTALRRIGIRTYSWLNWLYPLPF</sequence>
<keyword evidence="2" id="KW-1133">Transmembrane helix</keyword>
<dbReference type="SUPFAM" id="SSF111369">
    <property type="entry name" value="HlyD-like secretion proteins"/>
    <property type="match status" value="1"/>
</dbReference>
<comment type="caution">
    <text evidence="3">The sequence shown here is derived from an EMBL/GenBank/DDBJ whole genome shotgun (WGS) entry which is preliminary data.</text>
</comment>
<feature type="transmembrane region" description="Helical" evidence="2">
    <location>
        <begin position="34"/>
        <end position="53"/>
    </location>
</feature>
<keyword evidence="4" id="KW-1185">Reference proteome</keyword>
<evidence type="ECO:0000313" key="4">
    <source>
        <dbReference type="Proteomes" id="UP000625976"/>
    </source>
</evidence>
<name>A0A917LM45_9FLAO</name>
<keyword evidence="2" id="KW-0472">Membrane</keyword>
<dbReference type="PANTHER" id="PTHR30386">
    <property type="entry name" value="MEMBRANE FUSION SUBUNIT OF EMRAB-TOLC MULTIDRUG EFFLUX PUMP"/>
    <property type="match status" value="1"/>
</dbReference>
<dbReference type="Gene3D" id="2.40.50.100">
    <property type="match status" value="1"/>
</dbReference>
<dbReference type="InterPro" id="IPR050739">
    <property type="entry name" value="MFP"/>
</dbReference>
<protein>
    <recommendedName>
        <fullName evidence="5">HlyD family secretion protein</fullName>
    </recommendedName>
</protein>
<dbReference type="EMBL" id="BMFQ01000002">
    <property type="protein sequence ID" value="GGG43225.1"/>
    <property type="molecule type" value="Genomic_DNA"/>
</dbReference>
<evidence type="ECO:0000256" key="2">
    <source>
        <dbReference type="SAM" id="Phobius"/>
    </source>
</evidence>
<dbReference type="PANTHER" id="PTHR30386:SF18">
    <property type="entry name" value="INNER MEMBRANE PROTEIN YIAV-RELATED"/>
    <property type="match status" value="1"/>
</dbReference>
<organism evidence="3 4">
    <name type="scientific">Bizionia arctica</name>
    <dbReference type="NCBI Taxonomy" id="1495645"/>
    <lineage>
        <taxon>Bacteria</taxon>
        <taxon>Pseudomonadati</taxon>
        <taxon>Bacteroidota</taxon>
        <taxon>Flavobacteriia</taxon>
        <taxon>Flavobacteriales</taxon>
        <taxon>Flavobacteriaceae</taxon>
        <taxon>Bizionia</taxon>
    </lineage>
</organism>
<evidence type="ECO:0008006" key="5">
    <source>
        <dbReference type="Google" id="ProtNLM"/>
    </source>
</evidence>
<feature type="transmembrane region" description="Helical" evidence="2">
    <location>
        <begin position="6"/>
        <end position="22"/>
    </location>
</feature>
<accession>A0A917LM45</accession>
<reference evidence="3" key="1">
    <citation type="journal article" date="2014" name="Int. J. Syst. Evol. Microbiol.">
        <title>Complete genome sequence of Corynebacterium casei LMG S-19264T (=DSM 44701T), isolated from a smear-ripened cheese.</title>
        <authorList>
            <consortium name="US DOE Joint Genome Institute (JGI-PGF)"/>
            <person name="Walter F."/>
            <person name="Albersmeier A."/>
            <person name="Kalinowski J."/>
            <person name="Ruckert C."/>
        </authorList>
    </citation>
    <scope>NUCLEOTIDE SEQUENCE</scope>
    <source>
        <strain evidence="3">CGMCC 1.12751</strain>
    </source>
</reference>
<reference evidence="3" key="2">
    <citation type="submission" date="2020-09" db="EMBL/GenBank/DDBJ databases">
        <authorList>
            <person name="Sun Q."/>
            <person name="Zhou Y."/>
        </authorList>
    </citation>
    <scope>NUCLEOTIDE SEQUENCE</scope>
    <source>
        <strain evidence="3">CGMCC 1.12751</strain>
    </source>
</reference>
<gene>
    <name evidence="3" type="ORF">GCM10010976_13410</name>
</gene>
<dbReference type="RefSeq" id="WP_188463160.1">
    <property type="nucleotide sequence ID" value="NZ_BMFQ01000002.1"/>
</dbReference>
<evidence type="ECO:0000256" key="1">
    <source>
        <dbReference type="SAM" id="Coils"/>
    </source>
</evidence>
<dbReference type="AlphaFoldDB" id="A0A917LM45"/>
<keyword evidence="2" id="KW-0812">Transmembrane</keyword>
<proteinExistence type="predicted"/>
<dbReference type="Proteomes" id="UP000625976">
    <property type="component" value="Unassembled WGS sequence"/>
</dbReference>
<dbReference type="Gene3D" id="1.10.287.470">
    <property type="entry name" value="Helix hairpin bin"/>
    <property type="match status" value="1"/>
</dbReference>
<keyword evidence="1" id="KW-0175">Coiled coil</keyword>
<evidence type="ECO:0000313" key="3">
    <source>
        <dbReference type="EMBL" id="GGG43225.1"/>
    </source>
</evidence>
<dbReference type="Gene3D" id="2.40.30.170">
    <property type="match status" value="1"/>
</dbReference>
<feature type="coiled-coil region" evidence="1">
    <location>
        <begin position="167"/>
        <end position="205"/>
    </location>
</feature>